<evidence type="ECO:0000313" key="3">
    <source>
        <dbReference type="Proteomes" id="UP000534294"/>
    </source>
</evidence>
<dbReference type="SUPFAM" id="SSF52980">
    <property type="entry name" value="Restriction endonuclease-like"/>
    <property type="match status" value="1"/>
</dbReference>
<dbReference type="AlphaFoldDB" id="A0A7W7YIQ0"/>
<protein>
    <recommendedName>
        <fullName evidence="1">Putative restriction endonuclease domain-containing protein</fullName>
    </recommendedName>
</protein>
<reference evidence="2 3" key="1">
    <citation type="submission" date="2020-08" db="EMBL/GenBank/DDBJ databases">
        <title>Genomic Encyclopedia of Type Strains, Phase IV (KMG-IV): sequencing the most valuable type-strain genomes for metagenomic binning, comparative biology and taxonomic classification.</title>
        <authorList>
            <person name="Goeker M."/>
        </authorList>
    </citation>
    <scope>NUCLEOTIDE SEQUENCE [LARGE SCALE GENOMIC DNA]</scope>
    <source>
        <strain evidence="2 3">DSM 12251</strain>
    </source>
</reference>
<dbReference type="InterPro" id="IPR012296">
    <property type="entry name" value="Nuclease_put_TT1808"/>
</dbReference>
<comment type="caution">
    <text evidence="2">The sequence shown here is derived from an EMBL/GenBank/DDBJ whole genome shotgun (WGS) entry which is preliminary data.</text>
</comment>
<name>A0A7W7YIQ0_9BACT</name>
<keyword evidence="3" id="KW-1185">Reference proteome</keyword>
<dbReference type="Gene3D" id="3.90.1570.10">
    <property type="entry name" value="tt1808, chain A"/>
    <property type="match status" value="1"/>
</dbReference>
<organism evidence="2 3">
    <name type="scientific">Prosthecobacter dejongeii</name>
    <dbReference type="NCBI Taxonomy" id="48465"/>
    <lineage>
        <taxon>Bacteria</taxon>
        <taxon>Pseudomonadati</taxon>
        <taxon>Verrucomicrobiota</taxon>
        <taxon>Verrucomicrobiia</taxon>
        <taxon>Verrucomicrobiales</taxon>
        <taxon>Verrucomicrobiaceae</taxon>
        <taxon>Prosthecobacter</taxon>
    </lineage>
</organism>
<evidence type="ECO:0000313" key="2">
    <source>
        <dbReference type="EMBL" id="MBB5036630.1"/>
    </source>
</evidence>
<dbReference type="PANTHER" id="PTHR34107:SF4">
    <property type="entry name" value="SLL1222 PROTEIN"/>
    <property type="match status" value="1"/>
</dbReference>
<gene>
    <name evidence="2" type="ORF">HNQ64_000864</name>
</gene>
<dbReference type="PANTHER" id="PTHR34107">
    <property type="entry name" value="SLL0198 PROTEIN-RELATED"/>
    <property type="match status" value="1"/>
</dbReference>
<dbReference type="Proteomes" id="UP000534294">
    <property type="component" value="Unassembled WGS sequence"/>
</dbReference>
<sequence>MSALRMLPKTQNRTAFNLDRWDELASDDFVRNWPGRIETDRFGRMVASRYENYGHGFRMAAVSWEIKRLLSKGSASFACPISTTDGVKVADVAWVSKKRLLKIGGRTALSGAPEICVEVISPANTRGEIEEKRRLYFEAGAKEVWICDKKGKMIFFLKEAAEVAAKTSKLCPEMPKTVA</sequence>
<dbReference type="InterPro" id="IPR011335">
    <property type="entry name" value="Restrct_endonuc-II-like"/>
</dbReference>
<dbReference type="InterPro" id="IPR008538">
    <property type="entry name" value="Uma2"/>
</dbReference>
<accession>A0A7W7YIQ0</accession>
<feature type="domain" description="Putative restriction endonuclease" evidence="1">
    <location>
        <begin position="75"/>
        <end position="156"/>
    </location>
</feature>
<dbReference type="Pfam" id="PF05685">
    <property type="entry name" value="Uma2"/>
    <property type="match status" value="1"/>
</dbReference>
<dbReference type="RefSeq" id="WP_184205665.1">
    <property type="nucleotide sequence ID" value="NZ_JACHIF010000001.1"/>
</dbReference>
<dbReference type="CDD" id="cd06260">
    <property type="entry name" value="DUF820-like"/>
    <property type="match status" value="1"/>
</dbReference>
<proteinExistence type="predicted"/>
<dbReference type="EMBL" id="JACHIF010000001">
    <property type="protein sequence ID" value="MBB5036630.1"/>
    <property type="molecule type" value="Genomic_DNA"/>
</dbReference>
<evidence type="ECO:0000259" key="1">
    <source>
        <dbReference type="Pfam" id="PF05685"/>
    </source>
</evidence>